<feature type="region of interest" description="Disordered" evidence="4">
    <location>
        <begin position="503"/>
        <end position="524"/>
    </location>
</feature>
<name>A0A9X2F6Q7_9BACT</name>
<evidence type="ECO:0000259" key="5">
    <source>
        <dbReference type="SMART" id="SM00089"/>
    </source>
</evidence>
<dbReference type="RefSeq" id="WP_252851413.1">
    <property type="nucleotide sequence ID" value="NZ_JAMXLR010000022.1"/>
</dbReference>
<dbReference type="SUPFAM" id="SSF49265">
    <property type="entry name" value="Fibronectin type III"/>
    <property type="match status" value="1"/>
</dbReference>
<reference evidence="6" key="1">
    <citation type="submission" date="2022-06" db="EMBL/GenBank/DDBJ databases">
        <title>Aeoliella straminimaris, a novel planctomycete from sediments.</title>
        <authorList>
            <person name="Vitorino I.R."/>
            <person name="Lage O.M."/>
        </authorList>
    </citation>
    <scope>NUCLEOTIDE SEQUENCE</scope>
    <source>
        <strain evidence="6">ICT_H6.2</strain>
    </source>
</reference>
<keyword evidence="3" id="KW-0106">Calcium</keyword>
<dbReference type="Gene3D" id="2.60.120.200">
    <property type="match status" value="1"/>
</dbReference>
<dbReference type="Gene3D" id="1.10.1330.10">
    <property type="entry name" value="Dockerin domain"/>
    <property type="match status" value="1"/>
</dbReference>
<evidence type="ECO:0000313" key="6">
    <source>
        <dbReference type="EMBL" id="MCO6043307.1"/>
    </source>
</evidence>
<dbReference type="InterPro" id="IPR029058">
    <property type="entry name" value="AB_hydrolase_fold"/>
</dbReference>
<dbReference type="Pfam" id="PF13205">
    <property type="entry name" value="Big_5"/>
    <property type="match status" value="1"/>
</dbReference>
<dbReference type="InterPro" id="IPR036439">
    <property type="entry name" value="Dockerin_dom_sf"/>
</dbReference>
<dbReference type="InterPro" id="IPR038081">
    <property type="entry name" value="CalX-like_sf"/>
</dbReference>
<dbReference type="InterPro" id="IPR000601">
    <property type="entry name" value="PKD_dom"/>
</dbReference>
<dbReference type="InterPro" id="IPR032812">
    <property type="entry name" value="SbsA_Ig"/>
</dbReference>
<keyword evidence="2" id="KW-0677">Repeat</keyword>
<dbReference type="EMBL" id="JAMXLR010000022">
    <property type="protein sequence ID" value="MCO6043307.1"/>
    <property type="molecule type" value="Genomic_DNA"/>
</dbReference>
<comment type="caution">
    <text evidence="6">The sequence shown here is derived from an EMBL/GenBank/DDBJ whole genome shotgun (WGS) entry which is preliminary data.</text>
</comment>
<dbReference type="SUPFAM" id="SSF53474">
    <property type="entry name" value="alpha/beta-Hydrolases"/>
    <property type="match status" value="1"/>
</dbReference>
<evidence type="ECO:0000313" key="7">
    <source>
        <dbReference type="Proteomes" id="UP001155241"/>
    </source>
</evidence>
<dbReference type="GO" id="GO:0006629">
    <property type="term" value="P:lipid metabolic process"/>
    <property type="evidence" value="ECO:0007669"/>
    <property type="project" value="InterPro"/>
</dbReference>
<dbReference type="Gene3D" id="2.60.40.1220">
    <property type="match status" value="1"/>
</dbReference>
<dbReference type="InterPro" id="IPR035986">
    <property type="entry name" value="PKD_dom_sf"/>
</dbReference>
<dbReference type="InterPro" id="IPR011635">
    <property type="entry name" value="CARDB"/>
</dbReference>
<feature type="domain" description="PKD/Chitinase" evidence="5">
    <location>
        <begin position="1627"/>
        <end position="1712"/>
    </location>
</feature>
<evidence type="ECO:0000256" key="4">
    <source>
        <dbReference type="SAM" id="MobiDB-lite"/>
    </source>
</evidence>
<dbReference type="Proteomes" id="UP001155241">
    <property type="component" value="Unassembled WGS sequence"/>
</dbReference>
<feature type="domain" description="PKD/Chitinase" evidence="5">
    <location>
        <begin position="1715"/>
        <end position="1800"/>
    </location>
</feature>
<feature type="compositionally biased region" description="Low complexity" evidence="4">
    <location>
        <begin position="515"/>
        <end position="524"/>
    </location>
</feature>
<organism evidence="6 7">
    <name type="scientific">Aeoliella straminimaris</name>
    <dbReference type="NCBI Taxonomy" id="2954799"/>
    <lineage>
        <taxon>Bacteria</taxon>
        <taxon>Pseudomonadati</taxon>
        <taxon>Planctomycetota</taxon>
        <taxon>Planctomycetia</taxon>
        <taxon>Pirellulales</taxon>
        <taxon>Lacipirellulaceae</taxon>
        <taxon>Aeoliella</taxon>
    </lineage>
</organism>
<dbReference type="GO" id="GO:0007154">
    <property type="term" value="P:cell communication"/>
    <property type="evidence" value="ECO:0007669"/>
    <property type="project" value="InterPro"/>
</dbReference>
<dbReference type="Pfam" id="PF18911">
    <property type="entry name" value="PKD_4"/>
    <property type="match status" value="2"/>
</dbReference>
<evidence type="ECO:0000256" key="1">
    <source>
        <dbReference type="ARBA" id="ARBA00022729"/>
    </source>
</evidence>
<keyword evidence="1" id="KW-0732">Signal</keyword>
<dbReference type="Gene3D" id="3.40.50.1820">
    <property type="entry name" value="alpha/beta hydrolase"/>
    <property type="match status" value="1"/>
</dbReference>
<dbReference type="InterPro" id="IPR022409">
    <property type="entry name" value="PKD/Chitinase_dom"/>
</dbReference>
<dbReference type="CDD" id="cd00146">
    <property type="entry name" value="PKD"/>
    <property type="match status" value="1"/>
</dbReference>
<dbReference type="Gene3D" id="2.60.40.2030">
    <property type="match status" value="1"/>
</dbReference>
<dbReference type="Pfam" id="PF07705">
    <property type="entry name" value="CARDB"/>
    <property type="match status" value="2"/>
</dbReference>
<dbReference type="InterPro" id="IPR036116">
    <property type="entry name" value="FN3_sf"/>
</dbReference>
<dbReference type="Pfam" id="PF13385">
    <property type="entry name" value="Laminin_G_3"/>
    <property type="match status" value="1"/>
</dbReference>
<dbReference type="SUPFAM" id="SSF49299">
    <property type="entry name" value="PKD domain"/>
    <property type="match status" value="2"/>
</dbReference>
<evidence type="ECO:0000256" key="2">
    <source>
        <dbReference type="ARBA" id="ARBA00022737"/>
    </source>
</evidence>
<dbReference type="SUPFAM" id="SSF141072">
    <property type="entry name" value="CalX-like"/>
    <property type="match status" value="1"/>
</dbReference>
<dbReference type="SMART" id="SM00089">
    <property type="entry name" value="PKD"/>
    <property type="match status" value="2"/>
</dbReference>
<accession>A0A9X2F6Q7</accession>
<dbReference type="InterPro" id="IPR013783">
    <property type="entry name" value="Ig-like_fold"/>
</dbReference>
<evidence type="ECO:0000256" key="3">
    <source>
        <dbReference type="ARBA" id="ARBA00022837"/>
    </source>
</evidence>
<proteinExistence type="predicted"/>
<dbReference type="SUPFAM" id="SSF49899">
    <property type="entry name" value="Concanavalin A-like lectins/glucanases"/>
    <property type="match status" value="1"/>
</dbReference>
<dbReference type="Gene3D" id="2.60.40.3440">
    <property type="match status" value="1"/>
</dbReference>
<gene>
    <name evidence="6" type="ORF">NG895_05255</name>
</gene>
<dbReference type="InterPro" id="IPR014755">
    <property type="entry name" value="Cu-Rt/internalin_Ig-like"/>
</dbReference>
<dbReference type="Pfam" id="PF17963">
    <property type="entry name" value="Big_9"/>
    <property type="match status" value="1"/>
</dbReference>
<dbReference type="GO" id="GO:0000272">
    <property type="term" value="P:polysaccharide catabolic process"/>
    <property type="evidence" value="ECO:0007669"/>
    <property type="project" value="InterPro"/>
</dbReference>
<dbReference type="Pfam" id="PF03160">
    <property type="entry name" value="Calx-beta"/>
    <property type="match status" value="1"/>
</dbReference>
<keyword evidence="7" id="KW-1185">Reference proteome</keyword>
<dbReference type="GO" id="GO:0016020">
    <property type="term" value="C:membrane"/>
    <property type="evidence" value="ECO:0007669"/>
    <property type="project" value="InterPro"/>
</dbReference>
<dbReference type="SUPFAM" id="SSF63446">
    <property type="entry name" value="Type I dockerin domain"/>
    <property type="match status" value="1"/>
</dbReference>
<dbReference type="Pfam" id="PF26363">
    <property type="entry name" value="Phospholipase-like"/>
    <property type="match status" value="1"/>
</dbReference>
<protein>
    <submittedName>
        <fullName evidence="6">PKD domain-containing protein</fullName>
    </submittedName>
</protein>
<dbReference type="InterPro" id="IPR013320">
    <property type="entry name" value="ConA-like_dom_sf"/>
</dbReference>
<dbReference type="InterPro" id="IPR003644">
    <property type="entry name" value="Calx_beta"/>
</dbReference>
<dbReference type="Gene3D" id="2.60.40.10">
    <property type="entry name" value="Immunoglobulins"/>
    <property type="match status" value="6"/>
</dbReference>
<sequence length="2491" mass="266042">MLSADQYPELPGMVLVDPLEDQFKDQVVFLDFDGAENLTYYGPIVIEDIDVPAFTAPSELVGQESAIVSSVVSKLDDIFSGTGLVFTTEEPLDAIPYSTIYIGGSYKPFAEYGTFQGLAEKVDTGNLDPSDHAFVFSSTIGYSDGGGSDYLSQLSDVIAHETGRLLGYESASLSEDAGPLEHVAATWYSNYGISRSSAITLYEPELHSFQVNAIAQYKNTEWYVNGVYQGSGENDWSGIGAIDPEFDYYISSTSNTEIKALVYDRYWNYEEYHIWNIKVGRPDLTKSSSSINDTTVAPGDTLSVNVTVKNQGDADANSGNVYYYFQKGSRSYTSSYKVGEDSYGALGVGGTSSESVSYTVPASASAGTWYFYYWIDATETTSESYEGNNRYYWEVTVERDTTPPNPPTFDSGSSDRSQGVWSTDNDANIWWNTPSDESGIAGYSVTADYSSSTTPDTIIDTTSRSWQLDNVADTSGFYLHVRAVDGEGNWGNAAHFGPFKIDTAKPGQPVHRDPGATTTDTTPTFDWDPITNDLSGIDYYELYIGDGLLGINDKVYYSGSSTAWTPPSPFPYADDYFWQVRAIDNAGNVGEWSSAWGLEILGYADLVGTGGVPSRKYYPGETVNFTFGVLNNGQVNANSGVVNFFANRSSESYDPGDKIGDQAYGSLAPGASSDESFSWQIPVDATPGTYVVSYWVDATNTTPEGSSGESNNKGRWYVIVDPPAQILSVSHDPTDGTTAVANLEQTVSVSVGAEIAQPGVLQVWMFDDDFSTQDRKWVYIPSAQSTVQTFDLSLIETVTGSRDYHTHVQFRPGITSGPLTTSDSSDVVWSETGYTINWTEPFDPGPSIVWQSPTGSLQGLVPFVDVTFSETINASTFTPADVIVQNSVSSIAVADVTSQGGNTYRISFLSPLYEVDAYTLAIGPDIEDVAGNRMNQDGDNVNGELLDDQYTGSFTIDTASELLVGHELFEYLAKAVVYADGPSSGEVWDENNSAVEAALASNPEYRTGYFVDDVFSFSDGLYALALEPIAGAGDSILVFRGTQGFDDWYSNFSAEGVGYSQFLGHRSEIYSWLSEEASEGDTVSIAGHSLGGALAQWFAAGWTALGNSIGELVTFNAPGISEVMASEFVGSAGQVHHYVTSGDVVSMAGEHYINGNYTITGWSSNPVLPASYLLDKHLSPVLLDYYRTPDGSLREAAPSSTTRDSGSESSDLSSWWFSYAALERFDFQYASWVATVEAIALTADSVTLPLGAWGPATSALPPSLIFRGTTEAARSDLGPMLQWIMTLGDGSDFAPDGDVVAIRDYASVQEGEAIILKVLENDFSDSDQPPSIHQIAAYPEHGNVIVNADGTITYTPDADYYGEDIFEYEASNGNSYDSASVYITVTALPQVTLNTLSANAGESSSNGTIRVTRTGGNNASPLTVNFNAPTGSALRGADYDLTMGSTTLSGNSVTIDAGQSYVDVTVEVHDDAIDEDSESVLLTLSSGSGYTLSGTTSGTVTISDDDTAGVTVSPTSGLVTTEAGGTDSFTVRLNSEPLSDVTIGLSPSDTSEGAVLPASLVFTPGNWNQPRTVTVTGQQDTQFDGNVTYTIDTSSASSSDPKYNGLAVVDVSVLNLDDDDASNSLPTADAGGDYTVHEGTAITLDGSASFDYDGTLVSYLWDTDNDGVFDNGTEPTLDFIATKDGNYTVGLKVIDDQDGEDVDYATVAVTNVAPTADAGGPYTVTLGESVQLDATGSTDPGHDISSYAWDLDGDGDHDDATGSTYEFTPTSSGILNVSVRVTDDDEASNESSASIDVTLDPSWNADFNSDLRVNLADYTVWRNNLGTTVTPGDPGDANFDGLVDQTDYQIWKSQFGTVIEEPAVHVEENAIWNSKVYISWQNVTHIYQADSLNMVIDTWKVDDDGDGDPRNDTNRILSGVDAANGIYANMGGIGGVDSGATAATTVNADGSVTVTLSRTTADGTLETAYTIKPDDVNIYGELIAAPSSDASFSWGISQIAGVWVSNPLGELATYNQVYVDGVVHDARPSAVTGATEEGLDYWRKQTAAPDYVALLSTENQWTTGVALTDAPIEVELRGNLVMSSQYGGWTFARAATLSTPSGVTLQGGETYSFAAVFHADQDPSLQEFESLIEDATAPIAHWAFDGNTLDSSGNGYDATAYNDYSYEPGVSGDAIHLVGSGSTGLAGGHVLLPSFPLDTMDEFTLGMWVNYQDHTTTFGGESLIQFGRGATGDNSIYGITYDPTVSTPNIGFHAGGPWTSGVSAVSTAFPADFQNNWHYLTLRVGDGELTGFVDGQSIGSDSYTKPTASTLESVAGIGAHWFNSGGTESNRFIGSVDEVKVWDRALSDSEIEAEAASVSVAVHMAESTALSVAAMSVNEAAATQSVTATALDAAIALETESTASNPRGRSSVRQAFAWRDTAESVSQSDLLLLTRRDHRHQRVGADEISDLAVERVQHHRRASDSLKDDVLDELFANEALGAYSLRGGWRC</sequence>